<name>A0A5J5ELZ5_9PEZI</name>
<feature type="region of interest" description="Disordered" evidence="1">
    <location>
        <begin position="96"/>
        <end position="118"/>
    </location>
</feature>
<evidence type="ECO:0000313" key="2">
    <source>
        <dbReference type="EMBL" id="KAA8896263.1"/>
    </source>
</evidence>
<evidence type="ECO:0000256" key="1">
    <source>
        <dbReference type="SAM" id="MobiDB-lite"/>
    </source>
</evidence>
<comment type="caution">
    <text evidence="2">The sequence shown here is derived from an EMBL/GenBank/DDBJ whole genome shotgun (WGS) entry which is preliminary data.</text>
</comment>
<accession>A0A5J5ELZ5</accession>
<dbReference type="Proteomes" id="UP000326924">
    <property type="component" value="Unassembled WGS sequence"/>
</dbReference>
<organism evidence="2 3">
    <name type="scientific">Sphaerosporella brunnea</name>
    <dbReference type="NCBI Taxonomy" id="1250544"/>
    <lineage>
        <taxon>Eukaryota</taxon>
        <taxon>Fungi</taxon>
        <taxon>Dikarya</taxon>
        <taxon>Ascomycota</taxon>
        <taxon>Pezizomycotina</taxon>
        <taxon>Pezizomycetes</taxon>
        <taxon>Pezizales</taxon>
        <taxon>Pyronemataceae</taxon>
        <taxon>Sphaerosporella</taxon>
    </lineage>
</organism>
<proteinExistence type="predicted"/>
<reference evidence="2 3" key="1">
    <citation type="submission" date="2019-09" db="EMBL/GenBank/DDBJ databases">
        <title>Draft genome of the ectomycorrhizal ascomycete Sphaerosporella brunnea.</title>
        <authorList>
            <consortium name="DOE Joint Genome Institute"/>
            <person name="Benucci G.M."/>
            <person name="Marozzi G."/>
            <person name="Antonielli L."/>
            <person name="Sanchez S."/>
            <person name="Marco P."/>
            <person name="Wang X."/>
            <person name="Falini L.B."/>
            <person name="Barry K."/>
            <person name="Haridas S."/>
            <person name="Lipzen A."/>
            <person name="Labutti K."/>
            <person name="Grigoriev I.V."/>
            <person name="Murat C."/>
            <person name="Martin F."/>
            <person name="Albertini E."/>
            <person name="Donnini D."/>
            <person name="Bonito G."/>
        </authorList>
    </citation>
    <scope>NUCLEOTIDE SEQUENCE [LARGE SCALE GENOMIC DNA]</scope>
    <source>
        <strain evidence="2 3">Sb_GMNB300</strain>
    </source>
</reference>
<dbReference type="EMBL" id="VXIS01000218">
    <property type="protein sequence ID" value="KAA8896263.1"/>
    <property type="molecule type" value="Genomic_DNA"/>
</dbReference>
<keyword evidence="3" id="KW-1185">Reference proteome</keyword>
<feature type="region of interest" description="Disordered" evidence="1">
    <location>
        <begin position="1"/>
        <end position="23"/>
    </location>
</feature>
<dbReference type="AlphaFoldDB" id="A0A5J5ELZ5"/>
<dbReference type="InParanoid" id="A0A5J5ELZ5"/>
<evidence type="ECO:0000313" key="3">
    <source>
        <dbReference type="Proteomes" id="UP000326924"/>
    </source>
</evidence>
<gene>
    <name evidence="2" type="ORF">FN846DRAFT_893412</name>
</gene>
<sequence>MPGSAMTGHPPHGQIASLDRAGHSAAPAVPIAWEYGNDRRRSQFALHGRPRRPRVVEPTGETEVVAVHRCAARINALEVSHNDDDEVAALSIGHPRQHLPAEEPFLPDGFNRRHPLPH</sequence>
<protein>
    <submittedName>
        <fullName evidence="2">Uncharacterized protein</fullName>
    </submittedName>
</protein>